<sequence length="254" mass="28092">MYTQADFVERFRALEDYELLDKLATSELTEEARAALRAVLHERGVPETQLPALLVQAKKDRYRRSGVTNDCDRCGKSCGASAVGNGAQTFCSTACRRLTELMEAAAEFDDDDVHRHALVLQRGACPGCLRQGTPIEVRRSYHVWSAIFLTRWGTSQKVRCRRCGIRNNLTDAAFSATLGWWGFPFGLLMTPVQILRNLGEMLISDRPRPPSRELLELARLDLGQQVLQGQGVGGAFRPGAALDDAALALPDSSR</sequence>
<comment type="caution">
    <text evidence="1">The sequence shown here is derived from an EMBL/GenBank/DDBJ whole genome shotgun (WGS) entry which is preliminary data.</text>
</comment>
<accession>A0A371K468</accession>
<evidence type="ECO:0000313" key="2">
    <source>
        <dbReference type="Proteomes" id="UP000264492"/>
    </source>
</evidence>
<dbReference type="AlphaFoldDB" id="A0A371K468"/>
<organism evidence="1 2">
    <name type="scientific">Lysobacter silvisoli</name>
    <dbReference type="NCBI Taxonomy" id="2293254"/>
    <lineage>
        <taxon>Bacteria</taxon>
        <taxon>Pseudomonadati</taxon>
        <taxon>Pseudomonadota</taxon>
        <taxon>Gammaproteobacteria</taxon>
        <taxon>Lysobacterales</taxon>
        <taxon>Lysobacteraceae</taxon>
        <taxon>Lysobacter</taxon>
    </lineage>
</organism>
<evidence type="ECO:0000313" key="1">
    <source>
        <dbReference type="EMBL" id="RDZ28726.1"/>
    </source>
</evidence>
<dbReference type="OrthoDB" id="359260at2"/>
<dbReference type="Proteomes" id="UP000264492">
    <property type="component" value="Unassembled WGS sequence"/>
</dbReference>
<proteinExistence type="predicted"/>
<protein>
    <submittedName>
        <fullName evidence="1">Uncharacterized protein</fullName>
    </submittedName>
</protein>
<name>A0A371K468_9GAMM</name>
<reference evidence="1 2" key="1">
    <citation type="submission" date="2018-08" db="EMBL/GenBank/DDBJ databases">
        <title>Lysobacter sp. zong2l5, whole genome shotgun sequence.</title>
        <authorList>
            <person name="Zhang X."/>
            <person name="Feng G."/>
            <person name="Zhu H."/>
        </authorList>
    </citation>
    <scope>NUCLEOTIDE SEQUENCE [LARGE SCALE GENOMIC DNA]</scope>
    <source>
        <strain evidence="2">zong2l5</strain>
    </source>
</reference>
<dbReference type="RefSeq" id="WP_115858164.1">
    <property type="nucleotide sequence ID" value="NZ_QTSU01000001.1"/>
</dbReference>
<gene>
    <name evidence="1" type="ORF">DX914_06275</name>
</gene>
<dbReference type="EMBL" id="QTSU01000001">
    <property type="protein sequence ID" value="RDZ28726.1"/>
    <property type="molecule type" value="Genomic_DNA"/>
</dbReference>
<keyword evidence="2" id="KW-1185">Reference proteome</keyword>